<keyword evidence="14 20" id="KW-0472">Membrane</keyword>
<evidence type="ECO:0000256" key="2">
    <source>
        <dbReference type="ARBA" id="ARBA00004606"/>
    </source>
</evidence>
<keyword evidence="11" id="KW-0547">Nucleotide-binding</keyword>
<comment type="caution">
    <text evidence="22">The sequence shown here is derived from an EMBL/GenBank/DDBJ whole genome shotgun (WGS) entry which is preliminary data.</text>
</comment>
<dbReference type="InterPro" id="IPR003378">
    <property type="entry name" value="Fringe-like_glycosylTrfase"/>
</dbReference>
<proteinExistence type="inferred from homology"/>
<keyword evidence="15" id="KW-1015">Disulfide bond</keyword>
<comment type="pathway">
    <text evidence="3">Protein modification; protein glycosylation.</text>
</comment>
<accession>A0A210PGZ5</accession>
<dbReference type="PANTHER" id="PTHR23033:SF14">
    <property type="entry name" value="GLYCOPROTEIN-N-ACETYLGALACTOSAMINE 3-BETA-GALACTOSYLTRANSFERASE 1-RELATED"/>
    <property type="match status" value="1"/>
</dbReference>
<evidence type="ECO:0000256" key="1">
    <source>
        <dbReference type="ARBA" id="ARBA00001936"/>
    </source>
</evidence>
<sequence>MYVCRNVWLSMVLTIVYGAALLWMNLKYSHDSADILTRLSSRQTACVCPPTETTVNYKQREEQHQQEPGLWQEDSDASFHHDDDDTVARRLEQKVRVLCYIMTHPDNLDKKTIHVKNTWTKRCNKVLFISSVTNVTFPTVGVTDTEGRKHLTEKTMKAFEYIYEHHIDDADWFLKADDDTYVVLENLRHLLEPYSPNEPVYFGHHFKTLAKQGYHSGGAGYVLSKEALRRLVINGIPSGKCTLQGSEEDVFLGRCMQYVGVRTGNSTDSLGRSRFHCFKPWTHLRGGYPEWYLRYDANGAQYGQDSVSDYAISFHYVQPAFMYGYEYFVYHLRPYGIRMADDEYET</sequence>
<evidence type="ECO:0000256" key="15">
    <source>
        <dbReference type="ARBA" id="ARBA00023157"/>
    </source>
</evidence>
<evidence type="ECO:0000256" key="11">
    <source>
        <dbReference type="ARBA" id="ARBA00022741"/>
    </source>
</evidence>
<evidence type="ECO:0000256" key="19">
    <source>
        <dbReference type="ARBA" id="ARBA00059245"/>
    </source>
</evidence>
<dbReference type="GO" id="GO:0030145">
    <property type="term" value="F:manganese ion binding"/>
    <property type="evidence" value="ECO:0007669"/>
    <property type="project" value="UniProtKB-ARBA"/>
</dbReference>
<evidence type="ECO:0000256" key="16">
    <source>
        <dbReference type="ARBA" id="ARBA00023180"/>
    </source>
</evidence>
<organism evidence="22 23">
    <name type="scientific">Mizuhopecten yessoensis</name>
    <name type="common">Japanese scallop</name>
    <name type="synonym">Patinopecten yessoensis</name>
    <dbReference type="NCBI Taxonomy" id="6573"/>
    <lineage>
        <taxon>Eukaryota</taxon>
        <taxon>Metazoa</taxon>
        <taxon>Spiralia</taxon>
        <taxon>Lophotrochozoa</taxon>
        <taxon>Mollusca</taxon>
        <taxon>Bivalvia</taxon>
        <taxon>Autobranchia</taxon>
        <taxon>Pteriomorphia</taxon>
        <taxon>Pectinida</taxon>
        <taxon>Pectinoidea</taxon>
        <taxon>Pectinidae</taxon>
        <taxon>Mizuhopecten</taxon>
    </lineage>
</organism>
<keyword evidence="7 22" id="KW-0328">Glycosyltransferase</keyword>
<keyword evidence="8 22" id="KW-0808">Transferase</keyword>
<dbReference type="InterPro" id="IPR026050">
    <property type="entry name" value="C1GALT1/C1GALT1_chp1"/>
</dbReference>
<comment type="similarity">
    <text evidence="4">Belongs to the glycosyltransferase 31 family. Beta3-Gal-T subfamily.</text>
</comment>
<dbReference type="EMBL" id="NEDP02076709">
    <property type="protein sequence ID" value="OWF35764.1"/>
    <property type="molecule type" value="Genomic_DNA"/>
</dbReference>
<dbReference type="Gene3D" id="3.90.550.50">
    <property type="match status" value="1"/>
</dbReference>
<evidence type="ECO:0000256" key="14">
    <source>
        <dbReference type="ARBA" id="ARBA00023136"/>
    </source>
</evidence>
<feature type="domain" description="Fringe-like glycosyltransferase" evidence="21">
    <location>
        <begin position="114"/>
        <end position="262"/>
    </location>
</feature>
<dbReference type="GO" id="GO:0016020">
    <property type="term" value="C:membrane"/>
    <property type="evidence" value="ECO:0007669"/>
    <property type="project" value="UniProtKB-SubCell"/>
</dbReference>
<keyword evidence="23" id="KW-1185">Reference proteome</keyword>
<dbReference type="GO" id="GO:0000166">
    <property type="term" value="F:nucleotide binding"/>
    <property type="evidence" value="ECO:0007669"/>
    <property type="project" value="UniProtKB-KW"/>
</dbReference>
<name>A0A210PGZ5_MIZYE</name>
<comment type="cofactor">
    <cofactor evidence="1">
        <name>Mn(2+)</name>
        <dbReference type="ChEBI" id="CHEBI:29035"/>
    </cofactor>
</comment>
<dbReference type="GO" id="GO:0016263">
    <property type="term" value="F:glycoprotein-N-acetylgalactosamine 3-beta-galactosyltransferase activity"/>
    <property type="evidence" value="ECO:0007669"/>
    <property type="project" value="UniProtKB-EC"/>
</dbReference>
<dbReference type="EC" id="2.4.1.122" evidence="6"/>
<evidence type="ECO:0000256" key="3">
    <source>
        <dbReference type="ARBA" id="ARBA00004922"/>
    </source>
</evidence>
<comment type="subcellular location">
    <subcellularLocation>
        <location evidence="2">Membrane</location>
        <topology evidence="2">Single-pass type II membrane protein</topology>
    </subcellularLocation>
</comment>
<keyword evidence="9 20" id="KW-0812">Transmembrane</keyword>
<evidence type="ECO:0000256" key="13">
    <source>
        <dbReference type="ARBA" id="ARBA00022989"/>
    </source>
</evidence>
<evidence type="ECO:0000259" key="21">
    <source>
        <dbReference type="Pfam" id="PF02434"/>
    </source>
</evidence>
<evidence type="ECO:0000256" key="12">
    <source>
        <dbReference type="ARBA" id="ARBA00022968"/>
    </source>
</evidence>
<dbReference type="UniPathway" id="UPA00378"/>
<evidence type="ECO:0000256" key="17">
    <source>
        <dbReference type="ARBA" id="ARBA00023211"/>
    </source>
</evidence>
<dbReference type="AlphaFoldDB" id="A0A210PGZ5"/>
<keyword evidence="13 20" id="KW-1133">Transmembrane helix</keyword>
<keyword evidence="12" id="KW-0735">Signal-anchor</keyword>
<keyword evidence="10" id="KW-0479">Metal-binding</keyword>
<dbReference type="PANTHER" id="PTHR23033">
    <property type="entry name" value="BETA1,3-GALACTOSYLTRANSFERASE"/>
    <property type="match status" value="1"/>
</dbReference>
<keyword evidence="16" id="KW-0325">Glycoprotein</keyword>
<dbReference type="Proteomes" id="UP000242188">
    <property type="component" value="Unassembled WGS sequence"/>
</dbReference>
<comment type="function">
    <text evidence="19">Glycosyltransferase that generates the core 1 O-glycan Gal-beta1-3GalNAc-alpha1-Ser/Thr (T antigen), which is a precursor for many extended O-glycans in glycoproteins.</text>
</comment>
<evidence type="ECO:0000313" key="22">
    <source>
        <dbReference type="EMBL" id="OWF35764.1"/>
    </source>
</evidence>
<evidence type="ECO:0000313" key="23">
    <source>
        <dbReference type="Proteomes" id="UP000242188"/>
    </source>
</evidence>
<evidence type="ECO:0000256" key="10">
    <source>
        <dbReference type="ARBA" id="ARBA00022723"/>
    </source>
</evidence>
<evidence type="ECO:0000256" key="4">
    <source>
        <dbReference type="ARBA" id="ARBA00006462"/>
    </source>
</evidence>
<protein>
    <recommendedName>
        <fullName evidence="18">Glycoprotein-N-acetylgalactosamine 3-beta-galactosyltransferase 1</fullName>
        <ecNumber evidence="6">2.4.1.122</ecNumber>
    </recommendedName>
</protein>
<evidence type="ECO:0000256" key="6">
    <source>
        <dbReference type="ARBA" id="ARBA00012557"/>
    </source>
</evidence>
<comment type="subunit">
    <text evidence="5">Homodimer; disulfide-linked.</text>
</comment>
<reference evidence="22 23" key="1">
    <citation type="journal article" date="2017" name="Nat. Ecol. Evol.">
        <title>Scallop genome provides insights into evolution of bilaterian karyotype and development.</title>
        <authorList>
            <person name="Wang S."/>
            <person name="Zhang J."/>
            <person name="Jiao W."/>
            <person name="Li J."/>
            <person name="Xun X."/>
            <person name="Sun Y."/>
            <person name="Guo X."/>
            <person name="Huan P."/>
            <person name="Dong B."/>
            <person name="Zhang L."/>
            <person name="Hu X."/>
            <person name="Sun X."/>
            <person name="Wang J."/>
            <person name="Zhao C."/>
            <person name="Wang Y."/>
            <person name="Wang D."/>
            <person name="Huang X."/>
            <person name="Wang R."/>
            <person name="Lv J."/>
            <person name="Li Y."/>
            <person name="Zhang Z."/>
            <person name="Liu B."/>
            <person name="Lu W."/>
            <person name="Hui Y."/>
            <person name="Liang J."/>
            <person name="Zhou Z."/>
            <person name="Hou R."/>
            <person name="Li X."/>
            <person name="Liu Y."/>
            <person name="Li H."/>
            <person name="Ning X."/>
            <person name="Lin Y."/>
            <person name="Zhao L."/>
            <person name="Xing Q."/>
            <person name="Dou J."/>
            <person name="Li Y."/>
            <person name="Mao J."/>
            <person name="Guo H."/>
            <person name="Dou H."/>
            <person name="Li T."/>
            <person name="Mu C."/>
            <person name="Jiang W."/>
            <person name="Fu Q."/>
            <person name="Fu X."/>
            <person name="Miao Y."/>
            <person name="Liu J."/>
            <person name="Yu Q."/>
            <person name="Li R."/>
            <person name="Liao H."/>
            <person name="Li X."/>
            <person name="Kong Y."/>
            <person name="Jiang Z."/>
            <person name="Chourrout D."/>
            <person name="Li R."/>
            <person name="Bao Z."/>
        </authorList>
    </citation>
    <scope>NUCLEOTIDE SEQUENCE [LARGE SCALE GENOMIC DNA]</scope>
    <source>
        <strain evidence="22 23">PY_sf001</strain>
    </source>
</reference>
<keyword evidence="17" id="KW-0464">Manganese</keyword>
<evidence type="ECO:0000256" key="7">
    <source>
        <dbReference type="ARBA" id="ARBA00022676"/>
    </source>
</evidence>
<evidence type="ECO:0000256" key="20">
    <source>
        <dbReference type="SAM" id="Phobius"/>
    </source>
</evidence>
<evidence type="ECO:0000256" key="8">
    <source>
        <dbReference type="ARBA" id="ARBA00022679"/>
    </source>
</evidence>
<feature type="transmembrane region" description="Helical" evidence="20">
    <location>
        <begin position="7"/>
        <end position="26"/>
    </location>
</feature>
<dbReference type="FunFam" id="3.90.550.50:FF:000017">
    <property type="entry name" value="Glycoprotein-N-acetylgalactosamine 3-beta-galactosyltransferase 1"/>
    <property type="match status" value="1"/>
</dbReference>
<evidence type="ECO:0000256" key="18">
    <source>
        <dbReference type="ARBA" id="ARBA00040898"/>
    </source>
</evidence>
<dbReference type="STRING" id="6573.A0A210PGZ5"/>
<evidence type="ECO:0000256" key="5">
    <source>
        <dbReference type="ARBA" id="ARBA00011748"/>
    </source>
</evidence>
<evidence type="ECO:0000256" key="9">
    <source>
        <dbReference type="ARBA" id="ARBA00022692"/>
    </source>
</evidence>
<gene>
    <name evidence="22" type="ORF">KP79_PYT19166</name>
</gene>
<dbReference type="OrthoDB" id="414175at2759"/>
<dbReference type="Pfam" id="PF02434">
    <property type="entry name" value="Fringe"/>
    <property type="match status" value="1"/>
</dbReference>